<protein>
    <submittedName>
        <fullName evidence="2">Uncharacterized protein</fullName>
    </submittedName>
</protein>
<feature type="region of interest" description="Disordered" evidence="1">
    <location>
        <begin position="32"/>
        <end position="57"/>
    </location>
</feature>
<gene>
    <name evidence="2" type="ORF">B0J12DRAFT_132909</name>
</gene>
<dbReference type="EMBL" id="JAGTJR010000017">
    <property type="protein sequence ID" value="KAH7046610.1"/>
    <property type="molecule type" value="Genomic_DNA"/>
</dbReference>
<reference evidence="2 3" key="1">
    <citation type="journal article" date="2021" name="Nat. Commun.">
        <title>Genetic determinants of endophytism in the Arabidopsis root mycobiome.</title>
        <authorList>
            <person name="Mesny F."/>
            <person name="Miyauchi S."/>
            <person name="Thiergart T."/>
            <person name="Pickel B."/>
            <person name="Atanasova L."/>
            <person name="Karlsson M."/>
            <person name="Huettel B."/>
            <person name="Barry K.W."/>
            <person name="Haridas S."/>
            <person name="Chen C."/>
            <person name="Bauer D."/>
            <person name="Andreopoulos W."/>
            <person name="Pangilinan J."/>
            <person name="LaButti K."/>
            <person name="Riley R."/>
            <person name="Lipzen A."/>
            <person name="Clum A."/>
            <person name="Drula E."/>
            <person name="Henrissat B."/>
            <person name="Kohler A."/>
            <person name="Grigoriev I.V."/>
            <person name="Martin F.M."/>
            <person name="Hacquard S."/>
        </authorList>
    </citation>
    <scope>NUCLEOTIDE SEQUENCE [LARGE SCALE GENOMIC DNA]</scope>
    <source>
        <strain evidence="2 3">MPI-SDFR-AT-0080</strain>
    </source>
</reference>
<dbReference type="Proteomes" id="UP000774617">
    <property type="component" value="Unassembled WGS sequence"/>
</dbReference>
<proteinExistence type="predicted"/>
<feature type="region of interest" description="Disordered" evidence="1">
    <location>
        <begin position="168"/>
        <end position="191"/>
    </location>
</feature>
<comment type="caution">
    <text evidence="2">The sequence shown here is derived from an EMBL/GenBank/DDBJ whole genome shotgun (WGS) entry which is preliminary data.</text>
</comment>
<keyword evidence="3" id="KW-1185">Reference proteome</keyword>
<organism evidence="2 3">
    <name type="scientific">Macrophomina phaseolina</name>
    <dbReference type="NCBI Taxonomy" id="35725"/>
    <lineage>
        <taxon>Eukaryota</taxon>
        <taxon>Fungi</taxon>
        <taxon>Dikarya</taxon>
        <taxon>Ascomycota</taxon>
        <taxon>Pezizomycotina</taxon>
        <taxon>Dothideomycetes</taxon>
        <taxon>Dothideomycetes incertae sedis</taxon>
        <taxon>Botryosphaeriales</taxon>
        <taxon>Botryosphaeriaceae</taxon>
        <taxon>Macrophomina</taxon>
    </lineage>
</organism>
<evidence type="ECO:0000256" key="1">
    <source>
        <dbReference type="SAM" id="MobiDB-lite"/>
    </source>
</evidence>
<accession>A0ABQ8G6Q2</accession>
<name>A0ABQ8G6Q2_9PEZI</name>
<evidence type="ECO:0000313" key="2">
    <source>
        <dbReference type="EMBL" id="KAH7046610.1"/>
    </source>
</evidence>
<feature type="compositionally biased region" description="Polar residues" evidence="1">
    <location>
        <begin position="32"/>
        <end position="43"/>
    </location>
</feature>
<sequence>MSSLSPSLQYPAPKPSMLYTFSNDHALFPELDSSSEAAPSSDFQLYPDGTISTSPYTTTSSKALLSIGEKPPQDMTNGHEYARDERVPNMLQKCPTLDHEHYSALRTPLQHVQSLRTVRTGSTYTAGYPGHLQRSVELPGEKICSEMSNALGAECPGPSPYRSWTEIATKPSNNGSDAGRVPSPPPAPRIERLRTPDLVPMEACTFCECCTTSDGRRPRELCRKRELERDFDLFGVGMMFD</sequence>
<evidence type="ECO:0000313" key="3">
    <source>
        <dbReference type="Proteomes" id="UP000774617"/>
    </source>
</evidence>